<evidence type="ECO:0000313" key="2">
    <source>
        <dbReference type="Proteomes" id="UP000652761"/>
    </source>
</evidence>
<accession>A0A843XG67</accession>
<dbReference type="EMBL" id="NMUH01008231">
    <property type="protein sequence ID" value="MQM18489.1"/>
    <property type="molecule type" value="Genomic_DNA"/>
</dbReference>
<keyword evidence="2" id="KW-1185">Reference proteome</keyword>
<dbReference type="Proteomes" id="UP000652761">
    <property type="component" value="Unassembled WGS sequence"/>
</dbReference>
<sequence length="69" mass="7996">MNSVLFMGEIGVFPKTPYFSGRIYCPGFVYIPVFYHKSIDASDIVHNVEYILSLMREVVDETREQYIVA</sequence>
<gene>
    <name evidence="1" type="ORF">Taro_051481</name>
</gene>
<reference evidence="1" key="1">
    <citation type="submission" date="2017-07" db="EMBL/GenBank/DDBJ databases">
        <title>Taro Niue Genome Assembly and Annotation.</title>
        <authorList>
            <person name="Atibalentja N."/>
            <person name="Keating K."/>
            <person name="Fields C.J."/>
        </authorList>
    </citation>
    <scope>NUCLEOTIDE SEQUENCE</scope>
    <source>
        <strain evidence="1">Niue_2</strain>
        <tissue evidence="1">Leaf</tissue>
    </source>
</reference>
<organism evidence="1 2">
    <name type="scientific">Colocasia esculenta</name>
    <name type="common">Wild taro</name>
    <name type="synonym">Arum esculentum</name>
    <dbReference type="NCBI Taxonomy" id="4460"/>
    <lineage>
        <taxon>Eukaryota</taxon>
        <taxon>Viridiplantae</taxon>
        <taxon>Streptophyta</taxon>
        <taxon>Embryophyta</taxon>
        <taxon>Tracheophyta</taxon>
        <taxon>Spermatophyta</taxon>
        <taxon>Magnoliopsida</taxon>
        <taxon>Liliopsida</taxon>
        <taxon>Araceae</taxon>
        <taxon>Aroideae</taxon>
        <taxon>Colocasieae</taxon>
        <taxon>Colocasia</taxon>
    </lineage>
</organism>
<comment type="caution">
    <text evidence="1">The sequence shown here is derived from an EMBL/GenBank/DDBJ whole genome shotgun (WGS) entry which is preliminary data.</text>
</comment>
<evidence type="ECO:0000313" key="1">
    <source>
        <dbReference type="EMBL" id="MQM18489.1"/>
    </source>
</evidence>
<name>A0A843XG67_COLES</name>
<dbReference type="AlphaFoldDB" id="A0A843XG67"/>
<protein>
    <submittedName>
        <fullName evidence="1">Uncharacterized protein</fullName>
    </submittedName>
</protein>
<proteinExistence type="predicted"/>